<dbReference type="InterPro" id="IPR050273">
    <property type="entry name" value="GppA/Ppx_hydrolase"/>
</dbReference>
<dbReference type="InterPro" id="IPR043129">
    <property type="entry name" value="ATPase_NBD"/>
</dbReference>
<protein>
    <submittedName>
        <fullName evidence="3">Uncharacterized protein</fullName>
    </submittedName>
</protein>
<dbReference type="Proteomes" id="UP000269539">
    <property type="component" value="Unassembled WGS sequence"/>
</dbReference>
<dbReference type="FunFam" id="3.30.420.40:FF:000191">
    <property type="entry name" value="Retrograde regulation protein 2"/>
    <property type="match status" value="1"/>
</dbReference>
<dbReference type="Pfam" id="PF23566">
    <property type="entry name" value="RTG2_C"/>
    <property type="match status" value="1"/>
</dbReference>
<dbReference type="Gene3D" id="3.30.420.150">
    <property type="entry name" value="Exopolyphosphatase. Domain 2"/>
    <property type="match status" value="1"/>
</dbReference>
<sequence length="569" mass="62453">MVDNQSEYLRAVVDMGSNGIRFSISNLQPPLTRILPTIYQHRVGISLYDAQHPPGGERRPVPDEVISAVTSSFQRFKRTCEDFGVLDENVIVLATEATRTAPNSAEFRQRIKERTGWDVTMLSKEEEGQTGAMGVASSLPNVTGIVMDLGGGSTQLSWLFRQEGSGEIVMPANGAVSMPYGAAAMSQRLQEAEKTGTVQELRKEVQSAVTEAYQHLDVPGNLQESAERLGGFTLYLSGGGFRGWGYLLMNQHRVSPYPVPVINGFKASRKEFLGTDHVRQAAATALKEDEDDVFRISERRAGQVPAVAFLVDALAEALPQIKEVRFCQGGVREGHLFSLMLGEIAHQHPLVVATEQFDSTKSSPAVTDLLTAAFPPGSTSGAIDDYKSVFHTEMLEAFANLIYYFSSHPKDLQATSALRSTTSGVLASAHGIPHEDRTLLALLLCNRWGGDVPPSDRQFKHSLEQLIDSPWTLWWINYVAAVTQLTASVFPAGINQRNKDRMSLSAKWESHKKQQSLLSLRIDMDSASTAEAVEKETNAIEKVGKKKRWIGGKDGVGHKVSVQVFSHDQ</sequence>
<dbReference type="PANTHER" id="PTHR30005:SF0">
    <property type="entry name" value="RETROGRADE REGULATION PROTEIN 2"/>
    <property type="match status" value="1"/>
</dbReference>
<reference evidence="3 4" key="1">
    <citation type="journal article" date="2018" name="BMC Genomics">
        <title>Genomic evidence for intraspecific hybridization in a clonal and extremely halotolerant yeast.</title>
        <authorList>
            <person name="Gostincar C."/>
            <person name="Stajich J.E."/>
            <person name="Zupancic J."/>
            <person name="Zalar P."/>
            <person name="Gunde-Cimerman N."/>
        </authorList>
    </citation>
    <scope>NUCLEOTIDE SEQUENCE [LARGE SCALE GENOMIC DNA]</scope>
    <source>
        <strain evidence="3 4">EXF-10513</strain>
    </source>
</reference>
<dbReference type="VEuPathDB" id="FungiDB:BTJ68_00928"/>
<dbReference type="Gene3D" id="3.30.420.40">
    <property type="match status" value="1"/>
</dbReference>
<dbReference type="PANTHER" id="PTHR30005">
    <property type="entry name" value="EXOPOLYPHOSPHATASE"/>
    <property type="match status" value="1"/>
</dbReference>
<dbReference type="InterPro" id="IPR003695">
    <property type="entry name" value="Ppx_GppA_N"/>
</dbReference>
<name>A0A3M7CD01_HORWE</name>
<dbReference type="AlphaFoldDB" id="A0A3M7CD01"/>
<gene>
    <name evidence="3" type="ORF">D0864_14630</name>
</gene>
<proteinExistence type="predicted"/>
<feature type="domain" description="RTG2 C-terminal" evidence="2">
    <location>
        <begin position="348"/>
        <end position="564"/>
    </location>
</feature>
<evidence type="ECO:0000313" key="3">
    <source>
        <dbReference type="EMBL" id="RMY50001.1"/>
    </source>
</evidence>
<evidence type="ECO:0000313" key="4">
    <source>
        <dbReference type="Proteomes" id="UP000269539"/>
    </source>
</evidence>
<dbReference type="Pfam" id="PF02541">
    <property type="entry name" value="Ppx-GppA"/>
    <property type="match status" value="1"/>
</dbReference>
<feature type="domain" description="Ppx/GppA phosphatase N-terminal" evidence="1">
    <location>
        <begin position="36"/>
        <end position="341"/>
    </location>
</feature>
<dbReference type="SUPFAM" id="SSF53067">
    <property type="entry name" value="Actin-like ATPase domain"/>
    <property type="match status" value="2"/>
</dbReference>
<organism evidence="3 4">
    <name type="scientific">Hortaea werneckii</name>
    <name type="common">Black yeast</name>
    <name type="synonym">Cladosporium werneckii</name>
    <dbReference type="NCBI Taxonomy" id="91943"/>
    <lineage>
        <taxon>Eukaryota</taxon>
        <taxon>Fungi</taxon>
        <taxon>Dikarya</taxon>
        <taxon>Ascomycota</taxon>
        <taxon>Pezizomycotina</taxon>
        <taxon>Dothideomycetes</taxon>
        <taxon>Dothideomycetidae</taxon>
        <taxon>Mycosphaerellales</taxon>
        <taxon>Teratosphaeriaceae</taxon>
        <taxon>Hortaea</taxon>
    </lineage>
</organism>
<comment type="caution">
    <text evidence="3">The sequence shown here is derived from an EMBL/GenBank/DDBJ whole genome shotgun (WGS) entry which is preliminary data.</text>
</comment>
<dbReference type="GO" id="GO:0006357">
    <property type="term" value="P:regulation of transcription by RNA polymerase II"/>
    <property type="evidence" value="ECO:0007669"/>
    <property type="project" value="TreeGrafter"/>
</dbReference>
<dbReference type="InterPro" id="IPR057512">
    <property type="entry name" value="RTG2_C"/>
</dbReference>
<accession>A0A3M7CD01</accession>
<evidence type="ECO:0000259" key="1">
    <source>
        <dbReference type="Pfam" id="PF02541"/>
    </source>
</evidence>
<evidence type="ECO:0000259" key="2">
    <source>
        <dbReference type="Pfam" id="PF23566"/>
    </source>
</evidence>
<dbReference type="EMBL" id="QWIO01002840">
    <property type="protein sequence ID" value="RMY50001.1"/>
    <property type="molecule type" value="Genomic_DNA"/>
</dbReference>